<sequence>MKLAALLALLPLVAAAGIPPENEGVNWAVLVAGSSGWFNYRHQSDICHAYQIMHDRGIPDERIIVMIYDDIADNSENPYPGQIFNHPEGSDVYAGVPKDYTGTEITPELFLAVLQGNEQAVQGVGSGKVVKSGPNDRIFVNLDDHGAVGLFAFPWGELMADEFAAVVTSMHDEGKYKEIMIYIEACESGSMFEDLYPASLKAYGLSASSPSESSWATYCDNPYGVCLGDEFSVNWMEDTEANDPTTETLKTQFENTEKLTLGSQVMQWGDTSIDAQVVATFFGPTSSAPKKYSTKRTQETSIPVQDVPLVMLERKLKSATNELDKKTKAKEIAALKERREFVHTTMKNIALSVTGDEKLIEEMMVKKNTKITNWSCYNPVVHAFSENCFNLGQSTYALTTVHTLLHLCEAGYSTSDIINSMKSVCYFPTIENAF</sequence>
<dbReference type="PANTHER" id="PTHR12000:SF42">
    <property type="entry name" value="LEGUMAIN"/>
    <property type="match status" value="1"/>
</dbReference>
<dbReference type="InterPro" id="IPR001096">
    <property type="entry name" value="Peptidase_C13"/>
</dbReference>
<keyword evidence="4" id="KW-0645">Protease</keyword>
<reference evidence="11" key="1">
    <citation type="submission" date="2014-03" db="EMBL/GenBank/DDBJ databases">
        <title>Development of single nucleotide polymorphism markers for freshwater prawn (Macrobrachium rosenbergii, de Man) using pyrosequencing technology.</title>
        <authorList>
            <person name="Onming S."/>
            <person name="Mcmillan N."/>
            <person name="Klinbunga S."/>
            <person name="Poompuang S."/>
        </authorList>
    </citation>
    <scope>NUCLEOTIDE SEQUENCE</scope>
</reference>
<dbReference type="PRINTS" id="PR00776">
    <property type="entry name" value="HEMOGLOBNASE"/>
</dbReference>
<evidence type="ECO:0000256" key="3">
    <source>
        <dbReference type="ARBA" id="ARBA00012628"/>
    </source>
</evidence>
<dbReference type="GO" id="GO:0004197">
    <property type="term" value="F:cysteine-type endopeptidase activity"/>
    <property type="evidence" value="ECO:0007669"/>
    <property type="project" value="UniProtKB-EC"/>
</dbReference>
<dbReference type="PIRSF" id="PIRSF019663">
    <property type="entry name" value="Legumain"/>
    <property type="match status" value="1"/>
</dbReference>
<dbReference type="Gene3D" id="1.10.132.130">
    <property type="match status" value="1"/>
</dbReference>
<keyword evidence="6" id="KW-0378">Hydrolase</keyword>
<dbReference type="GO" id="GO:0005773">
    <property type="term" value="C:vacuole"/>
    <property type="evidence" value="ECO:0007669"/>
    <property type="project" value="GOC"/>
</dbReference>
<dbReference type="InterPro" id="IPR046427">
    <property type="entry name" value="Legumain_prodom_sf"/>
</dbReference>
<feature type="chain" id="PRO_5016798093" description="legumain" evidence="9">
    <location>
        <begin position="16"/>
        <end position="434"/>
    </location>
</feature>
<comment type="catalytic activity">
    <reaction evidence="1">
        <text>Hydrolysis of proteins and small molecule substrates at -Asn-|-Xaa- bonds.</text>
        <dbReference type="EC" id="3.4.22.34"/>
    </reaction>
</comment>
<dbReference type="GO" id="GO:0006624">
    <property type="term" value="P:vacuolar protein processing"/>
    <property type="evidence" value="ECO:0007669"/>
    <property type="project" value="TreeGrafter"/>
</dbReference>
<dbReference type="FunFam" id="3.40.50.1460:FF:000006">
    <property type="entry name" value="Legumain"/>
    <property type="match status" value="1"/>
</dbReference>
<dbReference type="CDD" id="cd21115">
    <property type="entry name" value="legumain_C"/>
    <property type="match status" value="1"/>
</dbReference>
<accession>A0A342CJ47</accession>
<evidence type="ECO:0000256" key="8">
    <source>
        <dbReference type="PIRSR" id="PIRSR019663-1"/>
    </source>
</evidence>
<organism evidence="11">
    <name type="scientific">Macrobrachium rosenbergii</name>
    <name type="common">Giant fresh water prawn</name>
    <dbReference type="NCBI Taxonomy" id="79674"/>
    <lineage>
        <taxon>Eukaryota</taxon>
        <taxon>Metazoa</taxon>
        <taxon>Ecdysozoa</taxon>
        <taxon>Arthropoda</taxon>
        <taxon>Crustacea</taxon>
        <taxon>Multicrustacea</taxon>
        <taxon>Malacostraca</taxon>
        <taxon>Eumalacostraca</taxon>
        <taxon>Eucarida</taxon>
        <taxon>Decapoda</taxon>
        <taxon>Pleocyemata</taxon>
        <taxon>Caridea</taxon>
        <taxon>Palaemonoidea</taxon>
        <taxon>Palaemonidae</taxon>
        <taxon>Macrobrachium</taxon>
    </lineage>
</organism>
<dbReference type="Pfam" id="PF01650">
    <property type="entry name" value="Peptidase_C13"/>
    <property type="match status" value="1"/>
</dbReference>
<evidence type="ECO:0000256" key="2">
    <source>
        <dbReference type="ARBA" id="ARBA00009941"/>
    </source>
</evidence>
<evidence type="ECO:0000313" key="11">
    <source>
        <dbReference type="EMBL" id="AJG06866.1"/>
    </source>
</evidence>
<evidence type="ECO:0000256" key="1">
    <source>
        <dbReference type="ARBA" id="ARBA00000810"/>
    </source>
</evidence>
<keyword evidence="5 9" id="KW-0732">Signal</keyword>
<dbReference type="EC" id="3.4.22.34" evidence="3"/>
<feature type="active site" description="Nucleophile" evidence="8">
    <location>
        <position position="186"/>
    </location>
</feature>
<evidence type="ECO:0000256" key="7">
    <source>
        <dbReference type="ARBA" id="ARBA00022807"/>
    </source>
</evidence>
<dbReference type="Gene3D" id="3.40.50.1460">
    <property type="match status" value="1"/>
</dbReference>
<proteinExistence type="evidence at transcript level"/>
<comment type="similarity">
    <text evidence="2">Belongs to the peptidase C13 family.</text>
</comment>
<name>A0A342CJ47_MACRS</name>
<protein>
    <recommendedName>
        <fullName evidence="3">legumain</fullName>
        <ecNumber evidence="3">3.4.22.34</ecNumber>
    </recommendedName>
</protein>
<feature type="signal peptide" evidence="9">
    <location>
        <begin position="1"/>
        <end position="15"/>
    </location>
</feature>
<dbReference type="GeneID" id="136835345"/>
<dbReference type="AlphaFoldDB" id="A0A342CJ47"/>
<dbReference type="EMBL" id="KJ631066">
    <property type="protein sequence ID" value="AJG06866.1"/>
    <property type="molecule type" value="mRNA"/>
</dbReference>
<dbReference type="GO" id="GO:0051603">
    <property type="term" value="P:proteolysis involved in protein catabolic process"/>
    <property type="evidence" value="ECO:0007669"/>
    <property type="project" value="TreeGrafter"/>
</dbReference>
<dbReference type="InterPro" id="IPR048501">
    <property type="entry name" value="Legum_prodom"/>
</dbReference>
<evidence type="ECO:0000256" key="4">
    <source>
        <dbReference type="ARBA" id="ARBA00022670"/>
    </source>
</evidence>
<dbReference type="PANTHER" id="PTHR12000">
    <property type="entry name" value="HEMOGLOBINASE FAMILY MEMBER"/>
    <property type="match status" value="1"/>
</dbReference>
<dbReference type="KEGG" id="mrj:136835345"/>
<evidence type="ECO:0000256" key="9">
    <source>
        <dbReference type="SAM" id="SignalP"/>
    </source>
</evidence>
<evidence type="ECO:0000259" key="10">
    <source>
        <dbReference type="Pfam" id="PF20985"/>
    </source>
</evidence>
<dbReference type="FunFam" id="1.10.132.130:FF:000001">
    <property type="entry name" value="Vacuolar-processing enzyme beta-isozyme"/>
    <property type="match status" value="1"/>
</dbReference>
<evidence type="ECO:0000256" key="6">
    <source>
        <dbReference type="ARBA" id="ARBA00022801"/>
    </source>
</evidence>
<dbReference type="Pfam" id="PF20985">
    <property type="entry name" value="Legum_prodom"/>
    <property type="match status" value="1"/>
</dbReference>
<keyword evidence="7" id="KW-0788">Thiol protease</keyword>
<evidence type="ECO:0000256" key="5">
    <source>
        <dbReference type="ARBA" id="ARBA00022729"/>
    </source>
</evidence>
<feature type="domain" description="Legumain prodomain" evidence="10">
    <location>
        <begin position="330"/>
        <end position="425"/>
    </location>
</feature>
<feature type="active site" evidence="8">
    <location>
        <position position="145"/>
    </location>
</feature>
<dbReference type="RefSeq" id="XP_066954828.1">
    <property type="nucleotide sequence ID" value="XM_067098727.1"/>
</dbReference>